<dbReference type="MEROPS" id="S11.004"/>
<dbReference type="Gene3D" id="3.40.710.10">
    <property type="entry name" value="DD-peptidase/beta-lactamase superfamily"/>
    <property type="match status" value="1"/>
</dbReference>
<dbReference type="PANTHER" id="PTHR21581:SF33">
    <property type="entry name" value="D-ALANYL-D-ALANINE CARBOXYPEPTIDASE DACB"/>
    <property type="match status" value="1"/>
</dbReference>
<comment type="catalytic activity">
    <reaction evidence="12">
        <text>Preferential cleavage: (Ac)2-L-Lys-D-Ala-|-D-Ala. Also transpeptidation of peptidyl-alanyl moieties that are N-acyl substituents of D-alanine.</text>
        <dbReference type="EC" id="3.4.16.4"/>
    </reaction>
</comment>
<feature type="active site" evidence="13">
    <location>
        <position position="114"/>
    </location>
</feature>
<proteinExistence type="inferred from homology"/>
<keyword evidence="18" id="KW-1185">Reference proteome</keyword>
<evidence type="ECO:0000256" key="4">
    <source>
        <dbReference type="ARBA" id="ARBA00012448"/>
    </source>
</evidence>
<dbReference type="InterPro" id="IPR001967">
    <property type="entry name" value="Peptidase_S11_N"/>
</dbReference>
<keyword evidence="8 17" id="KW-0378">Hydrolase</keyword>
<comment type="function">
    <text evidence="1">Removes C-terminal D-alanyl residues from sugar-peptide cell wall precursors.</text>
</comment>
<keyword evidence="11" id="KW-0961">Cell wall biogenesis/degradation</keyword>
<dbReference type="Proteomes" id="UP000007652">
    <property type="component" value="Unassembled WGS sequence"/>
</dbReference>
<dbReference type="PANTHER" id="PTHR21581">
    <property type="entry name" value="D-ALANYL-D-ALANINE CARBOXYPEPTIDASE"/>
    <property type="match status" value="1"/>
</dbReference>
<dbReference type="STRING" id="857293.CAAU_2321"/>
<evidence type="ECO:0000256" key="9">
    <source>
        <dbReference type="ARBA" id="ARBA00022960"/>
    </source>
</evidence>
<dbReference type="GO" id="GO:0009252">
    <property type="term" value="P:peptidoglycan biosynthetic process"/>
    <property type="evidence" value="ECO:0007669"/>
    <property type="project" value="UniProtKB-UniPathway"/>
</dbReference>
<feature type="binding site" evidence="14">
    <location>
        <position position="220"/>
    </location>
    <ligand>
        <name>substrate</name>
    </ligand>
</feature>
<dbReference type="SMART" id="SM00936">
    <property type="entry name" value="PBP5_C"/>
    <property type="match status" value="1"/>
</dbReference>
<gene>
    <name evidence="17" type="ORF">CAAU_2321</name>
</gene>
<dbReference type="SUPFAM" id="SSF69189">
    <property type="entry name" value="Penicillin-binding protein associated domain"/>
    <property type="match status" value="1"/>
</dbReference>
<dbReference type="GO" id="GO:0006508">
    <property type="term" value="P:proteolysis"/>
    <property type="evidence" value="ECO:0007669"/>
    <property type="project" value="UniProtKB-KW"/>
</dbReference>
<comment type="similarity">
    <text evidence="3 15">Belongs to the peptidase S11 family.</text>
</comment>
<evidence type="ECO:0000256" key="1">
    <source>
        <dbReference type="ARBA" id="ARBA00003217"/>
    </source>
</evidence>
<keyword evidence="6" id="KW-0645">Protease</keyword>
<evidence type="ECO:0000313" key="18">
    <source>
        <dbReference type="Proteomes" id="UP000007652"/>
    </source>
</evidence>
<evidence type="ECO:0000256" key="12">
    <source>
        <dbReference type="ARBA" id="ARBA00034000"/>
    </source>
</evidence>
<dbReference type="InterPro" id="IPR018044">
    <property type="entry name" value="Peptidase_S11"/>
</dbReference>
<dbReference type="InterPro" id="IPR012338">
    <property type="entry name" value="Beta-lactam/transpept-like"/>
</dbReference>
<dbReference type="InterPro" id="IPR037167">
    <property type="entry name" value="Peptidase_S11_C_sf"/>
</dbReference>
<dbReference type="RefSeq" id="WP_008909659.1">
    <property type="nucleotide sequence ID" value="NZ_CAKP01000122.1"/>
</dbReference>
<evidence type="ECO:0000256" key="2">
    <source>
        <dbReference type="ARBA" id="ARBA00004752"/>
    </source>
</evidence>
<dbReference type="EC" id="3.4.16.4" evidence="4"/>
<dbReference type="UniPathway" id="UPA00219"/>
<sequence>MRRIFIVIFSLFILSVPCLNVLANSKELNLNCVAATILDQESGRILYSKNGNKILPMASTTKIMTAIVAIERGNIKDVVTVSTKAASVPGSSAGLRAGDKVTLEELLYGLMLKSGNDAAVAIAEHIAGNVQNFVKLMNDKALEIGALNTSFITPHGLDAEDHFTTANDLAKITAYAMKNDLFAKIVATKEISSGITGPFKYSYNNINKFLFRVDNSDGVKTGYTGNAGKCLVASVRHKFGRYICVVLNSADRWKDAEKLVQYASKNYIFIKAFDRNEIIKNIPLYGGTEKNIFAQTKSDLYLPILPEEKNKIKVELFSPSVLFAPIAKDEIVGNVVVKIDDSIISKSPLISDRDVRRKNFIDMIKDVFLRAVRK</sequence>
<dbReference type="SUPFAM" id="SSF56601">
    <property type="entry name" value="beta-lactamase/transpeptidase-like"/>
    <property type="match status" value="1"/>
</dbReference>
<accession>I7K9T4</accession>
<evidence type="ECO:0000256" key="8">
    <source>
        <dbReference type="ARBA" id="ARBA00022801"/>
    </source>
</evidence>
<evidence type="ECO:0000256" key="5">
    <source>
        <dbReference type="ARBA" id="ARBA00022645"/>
    </source>
</evidence>
<evidence type="ECO:0000256" key="7">
    <source>
        <dbReference type="ARBA" id="ARBA00022729"/>
    </source>
</evidence>
<keyword evidence="7" id="KW-0732">Signal</keyword>
<dbReference type="GO" id="GO:0009002">
    <property type="term" value="F:serine-type D-Ala-D-Ala carboxypeptidase activity"/>
    <property type="evidence" value="ECO:0007669"/>
    <property type="project" value="UniProtKB-EC"/>
</dbReference>
<evidence type="ECO:0000256" key="6">
    <source>
        <dbReference type="ARBA" id="ARBA00022670"/>
    </source>
</evidence>
<dbReference type="Pfam" id="PF00768">
    <property type="entry name" value="Peptidase_S11"/>
    <property type="match status" value="1"/>
</dbReference>
<organism evidence="17 18">
    <name type="scientific">Caloramator australicus RC3</name>
    <dbReference type="NCBI Taxonomy" id="857293"/>
    <lineage>
        <taxon>Bacteria</taxon>
        <taxon>Bacillati</taxon>
        <taxon>Bacillota</taxon>
        <taxon>Clostridia</taxon>
        <taxon>Eubacteriales</taxon>
        <taxon>Clostridiaceae</taxon>
        <taxon>Caloramator</taxon>
    </lineage>
</organism>
<keyword evidence="10" id="KW-0573">Peptidoglycan synthesis</keyword>
<evidence type="ECO:0000256" key="14">
    <source>
        <dbReference type="PIRSR" id="PIRSR618044-2"/>
    </source>
</evidence>
<feature type="active site" description="Proton acceptor" evidence="13">
    <location>
        <position position="62"/>
    </location>
</feature>
<dbReference type="Pfam" id="PF07943">
    <property type="entry name" value="PBP5_C"/>
    <property type="match status" value="1"/>
</dbReference>
<dbReference type="InterPro" id="IPR015956">
    <property type="entry name" value="Peniciliin-bd_prot_C_sf"/>
</dbReference>
<dbReference type="AlphaFoldDB" id="I7K9T4"/>
<dbReference type="OrthoDB" id="9791132at2"/>
<dbReference type="EMBL" id="CAKP01000122">
    <property type="protein sequence ID" value="CCJ34405.1"/>
    <property type="molecule type" value="Genomic_DNA"/>
</dbReference>
<reference evidence="17 18" key="1">
    <citation type="journal article" date="2011" name="J. Bacteriol.">
        <title>Draft genome sequence of Caloramator australicus strain RC3T, a thermoanaerobe from the Great Artesian Basin of Australia.</title>
        <authorList>
            <person name="Ogg C.D."/>
            <person name="Patel B.K.C."/>
        </authorList>
    </citation>
    <scope>NUCLEOTIDE SEQUENCE [LARGE SCALE GENOMIC DNA]</scope>
    <source>
        <strain evidence="17 18">RC3</strain>
    </source>
</reference>
<dbReference type="GO" id="GO:0008360">
    <property type="term" value="P:regulation of cell shape"/>
    <property type="evidence" value="ECO:0007669"/>
    <property type="project" value="UniProtKB-KW"/>
</dbReference>
<evidence type="ECO:0000256" key="13">
    <source>
        <dbReference type="PIRSR" id="PIRSR618044-1"/>
    </source>
</evidence>
<protein>
    <recommendedName>
        <fullName evidence="4">serine-type D-Ala-D-Ala carboxypeptidase</fullName>
        <ecNumber evidence="4">3.4.16.4</ecNumber>
    </recommendedName>
</protein>
<dbReference type="InterPro" id="IPR012907">
    <property type="entry name" value="Peptidase_S11_C"/>
</dbReference>
<keyword evidence="5 17" id="KW-0121">Carboxypeptidase</keyword>
<comment type="caution">
    <text evidence="17">The sequence shown here is derived from an EMBL/GenBank/DDBJ whole genome shotgun (WGS) entry which is preliminary data.</text>
</comment>
<dbReference type="Gene3D" id="2.60.410.10">
    <property type="entry name" value="D-Ala-D-Ala carboxypeptidase, C-terminal domain"/>
    <property type="match status" value="1"/>
</dbReference>
<evidence type="ECO:0000256" key="3">
    <source>
        <dbReference type="ARBA" id="ARBA00007164"/>
    </source>
</evidence>
<evidence type="ECO:0000256" key="11">
    <source>
        <dbReference type="ARBA" id="ARBA00023316"/>
    </source>
</evidence>
<dbReference type="PRINTS" id="PR00725">
    <property type="entry name" value="DADACBPTASE1"/>
</dbReference>
<comment type="pathway">
    <text evidence="2">Cell wall biogenesis; peptidoglycan biosynthesis.</text>
</comment>
<feature type="domain" description="Peptidase S11 D-Ala-D-Ala carboxypeptidase A C-terminal" evidence="16">
    <location>
        <begin position="267"/>
        <end position="357"/>
    </location>
</feature>
<name>I7K9T4_9CLOT</name>
<evidence type="ECO:0000256" key="10">
    <source>
        <dbReference type="ARBA" id="ARBA00022984"/>
    </source>
</evidence>
<evidence type="ECO:0000259" key="16">
    <source>
        <dbReference type="SMART" id="SM00936"/>
    </source>
</evidence>
<feature type="active site" description="Acyl-ester intermediate" evidence="13">
    <location>
        <position position="59"/>
    </location>
</feature>
<dbReference type="eggNOG" id="COG1686">
    <property type="taxonomic scope" value="Bacteria"/>
</dbReference>
<evidence type="ECO:0000313" key="17">
    <source>
        <dbReference type="EMBL" id="CCJ34405.1"/>
    </source>
</evidence>
<evidence type="ECO:0000256" key="15">
    <source>
        <dbReference type="RuleBase" id="RU004016"/>
    </source>
</evidence>
<keyword evidence="9" id="KW-0133">Cell shape</keyword>
<dbReference type="GO" id="GO:0071555">
    <property type="term" value="P:cell wall organization"/>
    <property type="evidence" value="ECO:0007669"/>
    <property type="project" value="UniProtKB-KW"/>
</dbReference>